<dbReference type="InterPro" id="IPR006311">
    <property type="entry name" value="TAT_signal"/>
</dbReference>
<dbReference type="RefSeq" id="WP_163989139.1">
    <property type="nucleotide sequence ID" value="NZ_WUEY01000010.1"/>
</dbReference>
<sequence>MVTKYRNGPAAGIGRRALLAGLATSWIGGGISAKAAGAPEAPAGAVLRIAALDWGIAATLVSLGVVPVGVPAPAWYARYVVDPVLPGSVVDVGLLFTPNFELLQALSPQLIVTTPLLQQAAPMLQRIAPVYGDLLFQPEADVLDVAEKGTLGLAERIGVRAAGESLVASTRGELTATAERLASLASRPLLLASPLDNRHVSLFGPNSLYGGVLRRCGLTNAETTIQGEFNVVGLEKLGAYGDATMILLDSPAAPGMAARLAETRLWRTFPFVRDGRLHVLPAVLGSGGLPSAARFARLLTAALSGNDGGTP</sequence>
<dbReference type="PROSITE" id="PS51318">
    <property type="entry name" value="TAT"/>
    <property type="match status" value="1"/>
</dbReference>
<keyword evidence="5" id="KW-0732">Signal</keyword>
<evidence type="ECO:0000313" key="7">
    <source>
        <dbReference type="EMBL" id="NEI72136.1"/>
    </source>
</evidence>
<name>A0A6L9UD63_9HYPH</name>
<dbReference type="InterPro" id="IPR002491">
    <property type="entry name" value="ABC_transptr_periplasmic_BD"/>
</dbReference>
<dbReference type="PANTHER" id="PTHR30532">
    <property type="entry name" value="IRON III DICITRATE-BINDING PERIPLASMIC PROTEIN"/>
    <property type="match status" value="1"/>
</dbReference>
<keyword evidence="3" id="KW-0813">Transport</keyword>
<evidence type="ECO:0000256" key="4">
    <source>
        <dbReference type="ARBA" id="ARBA00022496"/>
    </source>
</evidence>
<dbReference type="EMBL" id="WUEY01000010">
    <property type="protein sequence ID" value="NEI72136.1"/>
    <property type="molecule type" value="Genomic_DNA"/>
</dbReference>
<dbReference type="SUPFAM" id="SSF53807">
    <property type="entry name" value="Helical backbone' metal receptor"/>
    <property type="match status" value="1"/>
</dbReference>
<dbReference type="PRINTS" id="PR01715">
    <property type="entry name" value="FERRIBNDNGPP"/>
</dbReference>
<dbReference type="PROSITE" id="PS50983">
    <property type="entry name" value="FE_B12_PBP"/>
    <property type="match status" value="1"/>
</dbReference>
<reference evidence="7 8" key="1">
    <citation type="submission" date="2019-12" db="EMBL/GenBank/DDBJ databases">
        <title>Rhizobium genotypes associated with high levels of biological nitrogen fixation by grain legumes in a temperate-maritime cropping system.</title>
        <authorList>
            <person name="Maluk M."/>
            <person name="Francesc Ferrando Molina F."/>
            <person name="Lopez Del Egido L."/>
            <person name="Lafos M."/>
            <person name="Langarica-Fuentes A."/>
            <person name="Gebre Yohannes G."/>
            <person name="Young M.W."/>
            <person name="Martin P."/>
            <person name="Gantlett R."/>
            <person name="Kenicer G."/>
            <person name="Hawes C."/>
            <person name="Begg G.S."/>
            <person name="Quilliam R.S."/>
            <person name="Squire G.R."/>
            <person name="Poole P.S."/>
            <person name="Young P.W."/>
            <person name="Iannetta P.M."/>
            <person name="James E.K."/>
        </authorList>
    </citation>
    <scope>NUCLEOTIDE SEQUENCE [LARGE SCALE GENOMIC DNA]</scope>
    <source>
        <strain evidence="7 8">JHI1118</strain>
    </source>
</reference>
<evidence type="ECO:0000313" key="8">
    <source>
        <dbReference type="Proteomes" id="UP000483035"/>
    </source>
</evidence>
<protein>
    <submittedName>
        <fullName evidence="7">ABC transporter substrate-binding protein</fullName>
    </submittedName>
</protein>
<evidence type="ECO:0000256" key="1">
    <source>
        <dbReference type="ARBA" id="ARBA00004196"/>
    </source>
</evidence>
<organism evidence="7 8">
    <name type="scientific">Rhizobium lusitanum</name>
    <dbReference type="NCBI Taxonomy" id="293958"/>
    <lineage>
        <taxon>Bacteria</taxon>
        <taxon>Pseudomonadati</taxon>
        <taxon>Pseudomonadota</taxon>
        <taxon>Alphaproteobacteria</taxon>
        <taxon>Hyphomicrobiales</taxon>
        <taxon>Rhizobiaceae</taxon>
        <taxon>Rhizobium/Agrobacterium group</taxon>
        <taxon>Rhizobium</taxon>
    </lineage>
</organism>
<dbReference type="GO" id="GO:1901678">
    <property type="term" value="P:iron coordination entity transport"/>
    <property type="evidence" value="ECO:0007669"/>
    <property type="project" value="UniProtKB-ARBA"/>
</dbReference>
<comment type="caution">
    <text evidence="7">The sequence shown here is derived from an EMBL/GenBank/DDBJ whole genome shotgun (WGS) entry which is preliminary data.</text>
</comment>
<keyword evidence="4" id="KW-0408">Iron</keyword>
<dbReference type="Pfam" id="PF01497">
    <property type="entry name" value="Peripla_BP_2"/>
    <property type="match status" value="1"/>
</dbReference>
<dbReference type="AlphaFoldDB" id="A0A6L9UD63"/>
<evidence type="ECO:0000256" key="3">
    <source>
        <dbReference type="ARBA" id="ARBA00022448"/>
    </source>
</evidence>
<dbReference type="GO" id="GO:0030288">
    <property type="term" value="C:outer membrane-bounded periplasmic space"/>
    <property type="evidence" value="ECO:0007669"/>
    <property type="project" value="TreeGrafter"/>
</dbReference>
<dbReference type="Proteomes" id="UP000483035">
    <property type="component" value="Unassembled WGS sequence"/>
</dbReference>
<proteinExistence type="inferred from homology"/>
<evidence type="ECO:0000259" key="6">
    <source>
        <dbReference type="PROSITE" id="PS50983"/>
    </source>
</evidence>
<comment type="subcellular location">
    <subcellularLocation>
        <location evidence="1">Cell envelope</location>
    </subcellularLocation>
</comment>
<gene>
    <name evidence="7" type="ORF">GR212_21350</name>
</gene>
<accession>A0A6L9UD63</accession>
<evidence type="ECO:0000256" key="2">
    <source>
        <dbReference type="ARBA" id="ARBA00008814"/>
    </source>
</evidence>
<keyword evidence="4" id="KW-0406">Ion transport</keyword>
<evidence type="ECO:0000256" key="5">
    <source>
        <dbReference type="ARBA" id="ARBA00022729"/>
    </source>
</evidence>
<dbReference type="InterPro" id="IPR051313">
    <property type="entry name" value="Bact_iron-sidero_bind"/>
</dbReference>
<keyword evidence="4" id="KW-0410">Iron transport</keyword>
<dbReference type="Gene3D" id="3.40.50.1980">
    <property type="entry name" value="Nitrogenase molybdenum iron protein domain"/>
    <property type="match status" value="2"/>
</dbReference>
<comment type="similarity">
    <text evidence="2">Belongs to the bacterial solute-binding protein 8 family.</text>
</comment>
<dbReference type="PANTHER" id="PTHR30532:SF1">
    <property type="entry name" value="IRON(3+)-HYDROXAMATE-BINDING PROTEIN FHUD"/>
    <property type="match status" value="1"/>
</dbReference>
<feature type="domain" description="Fe/B12 periplasmic-binding" evidence="6">
    <location>
        <begin position="48"/>
        <end position="307"/>
    </location>
</feature>